<evidence type="ECO:0000256" key="1">
    <source>
        <dbReference type="SAM" id="Phobius"/>
    </source>
</evidence>
<dbReference type="OrthoDB" id="4332438at2"/>
<evidence type="ECO:0000313" key="2">
    <source>
        <dbReference type="EMBL" id="TGB15341.1"/>
    </source>
</evidence>
<keyword evidence="3" id="KW-1185">Reference proteome</keyword>
<reference evidence="2 3" key="1">
    <citation type="submission" date="2019-03" db="EMBL/GenBank/DDBJ databases">
        <authorList>
            <person name="Gonzalez-Pimentel J.L."/>
        </authorList>
    </citation>
    <scope>NUCLEOTIDE SEQUENCE [LARGE SCALE GENOMIC DNA]</scope>
    <source>
        <strain evidence="2 3">JCM 31289</strain>
    </source>
</reference>
<organism evidence="2 3">
    <name type="scientific">Streptomyces palmae</name>
    <dbReference type="NCBI Taxonomy" id="1701085"/>
    <lineage>
        <taxon>Bacteria</taxon>
        <taxon>Bacillati</taxon>
        <taxon>Actinomycetota</taxon>
        <taxon>Actinomycetes</taxon>
        <taxon>Kitasatosporales</taxon>
        <taxon>Streptomycetaceae</taxon>
        <taxon>Streptomyces</taxon>
    </lineage>
</organism>
<keyword evidence="1" id="KW-1133">Transmembrane helix</keyword>
<evidence type="ECO:0000313" key="3">
    <source>
        <dbReference type="Proteomes" id="UP000297948"/>
    </source>
</evidence>
<accession>A0A4Z0HGV1</accession>
<dbReference type="AlphaFoldDB" id="A0A4Z0HGV1"/>
<proteinExistence type="predicted"/>
<sequence length="158" mass="16126">MGESAVGLLLVARQALLGLVTLLILVAGVWASWGTAQHTLLTKGKEQGTLRVSSCGDDWCTGTFAPTADDARPRSGMRVDEAVADGPGDRLPVVVKPGTHQVIRVDGAGVLHAWVPFGGSLLLAAVVVAGGLGLRRTGWAMGAGGLVLLGASFATLTF</sequence>
<comment type="caution">
    <text evidence="2">The sequence shown here is derived from an EMBL/GenBank/DDBJ whole genome shotgun (WGS) entry which is preliminary data.</text>
</comment>
<feature type="transmembrane region" description="Helical" evidence="1">
    <location>
        <begin position="139"/>
        <end position="156"/>
    </location>
</feature>
<dbReference type="EMBL" id="SRID01000039">
    <property type="protein sequence ID" value="TGB15341.1"/>
    <property type="molecule type" value="Genomic_DNA"/>
</dbReference>
<name>A0A4Z0HGV1_9ACTN</name>
<evidence type="ECO:0008006" key="4">
    <source>
        <dbReference type="Google" id="ProtNLM"/>
    </source>
</evidence>
<keyword evidence="1" id="KW-0472">Membrane</keyword>
<keyword evidence="1" id="KW-0812">Transmembrane</keyword>
<feature type="transmembrane region" description="Helical" evidence="1">
    <location>
        <begin position="113"/>
        <end position="132"/>
    </location>
</feature>
<dbReference type="RefSeq" id="WP_135338053.1">
    <property type="nucleotide sequence ID" value="NZ_JBHLTX010000036.1"/>
</dbReference>
<protein>
    <recommendedName>
        <fullName evidence="4">DUF3592 domain-containing protein</fullName>
    </recommendedName>
</protein>
<gene>
    <name evidence="2" type="ORF">E4099_06920</name>
</gene>
<dbReference type="Proteomes" id="UP000297948">
    <property type="component" value="Unassembled WGS sequence"/>
</dbReference>